<dbReference type="PANTHER" id="PTHR30576:SF8">
    <property type="entry name" value="UNDECAPRENYL-PHOSPHATE GALACTOSE PHOSPHOTRANSFERASE"/>
    <property type="match status" value="1"/>
</dbReference>
<keyword evidence="2" id="KW-0472">Membrane</keyword>
<dbReference type="Pfam" id="PF02397">
    <property type="entry name" value="Bac_transf"/>
    <property type="match status" value="1"/>
</dbReference>
<gene>
    <name evidence="4" type="ORF">CTM59_01865</name>
</gene>
<evidence type="ECO:0000256" key="2">
    <source>
        <dbReference type="SAM" id="Phobius"/>
    </source>
</evidence>
<keyword evidence="2" id="KW-1133">Transmembrane helix</keyword>
<keyword evidence="2" id="KW-0812">Transmembrane</keyword>
<proteinExistence type="inferred from homology"/>
<sequence length="209" mass="24151">MNSYSKVIKRLLDILISFSVLMFLSPFLLFIIILLYFANDGAGVFFLQERPGLRGKIFRVIKFKTMSEKKNSTGNLLPDIQRITPIGHFVRRTSLDELPQLINVLKGDMSLIGPRPLLVKYLPLYSTEQMRRHNVRPGISGWAQCHGRNTLSWTEKFKLDVWYVDHVSFITDVKVVFITIKNVLMRKDIDNKVNNGSGRFTQEEFNGQN</sequence>
<feature type="transmembrane region" description="Helical" evidence="2">
    <location>
        <begin position="12"/>
        <end position="38"/>
    </location>
</feature>
<dbReference type="GO" id="GO:0016780">
    <property type="term" value="F:phosphotransferase activity, for other substituted phosphate groups"/>
    <property type="evidence" value="ECO:0007669"/>
    <property type="project" value="TreeGrafter"/>
</dbReference>
<organism evidence="4 5">
    <name type="scientific">Prevotella intermedia</name>
    <dbReference type="NCBI Taxonomy" id="28131"/>
    <lineage>
        <taxon>Bacteria</taxon>
        <taxon>Pseudomonadati</taxon>
        <taxon>Bacteroidota</taxon>
        <taxon>Bacteroidia</taxon>
        <taxon>Bacteroidales</taxon>
        <taxon>Prevotellaceae</taxon>
        <taxon>Prevotella</taxon>
    </lineage>
</organism>
<dbReference type="Proteomes" id="UP000231201">
    <property type="component" value="Unassembled WGS sequence"/>
</dbReference>
<dbReference type="PANTHER" id="PTHR30576">
    <property type="entry name" value="COLANIC BIOSYNTHESIS UDP-GLUCOSE LIPID CARRIER TRANSFERASE"/>
    <property type="match status" value="1"/>
</dbReference>
<dbReference type="EMBL" id="PENH01000001">
    <property type="protein sequence ID" value="PJI24900.1"/>
    <property type="molecule type" value="Genomic_DNA"/>
</dbReference>
<comment type="caution">
    <text evidence="4">The sequence shown here is derived from an EMBL/GenBank/DDBJ whole genome shotgun (WGS) entry which is preliminary data.</text>
</comment>
<dbReference type="InterPro" id="IPR003362">
    <property type="entry name" value="Bact_transf"/>
</dbReference>
<accession>A0A2M8TLT9</accession>
<keyword evidence="4" id="KW-0808">Transferase</keyword>
<comment type="similarity">
    <text evidence="1">Belongs to the bacterial sugar transferase family.</text>
</comment>
<dbReference type="RefSeq" id="WP_088437891.1">
    <property type="nucleotide sequence ID" value="NZ_NHRV01000001.1"/>
</dbReference>
<reference evidence="4 5" key="1">
    <citation type="submission" date="2017-11" db="EMBL/GenBank/DDBJ databases">
        <title>Genome sequencing of Prevotella intermedia KCOM 2833.</title>
        <authorList>
            <person name="Kook J.-K."/>
            <person name="Park S.-N."/>
            <person name="Lim Y.K."/>
        </authorList>
    </citation>
    <scope>NUCLEOTIDE SEQUENCE [LARGE SCALE GENOMIC DNA]</scope>
    <source>
        <strain evidence="4 5">KCOM 2833</strain>
    </source>
</reference>
<protein>
    <submittedName>
        <fullName evidence="4">Sugar transferase</fullName>
    </submittedName>
</protein>
<evidence type="ECO:0000313" key="4">
    <source>
        <dbReference type="EMBL" id="PJI24900.1"/>
    </source>
</evidence>
<evidence type="ECO:0000313" key="5">
    <source>
        <dbReference type="Proteomes" id="UP000231201"/>
    </source>
</evidence>
<dbReference type="AlphaFoldDB" id="A0A2M8TLT9"/>
<evidence type="ECO:0000256" key="1">
    <source>
        <dbReference type="ARBA" id="ARBA00006464"/>
    </source>
</evidence>
<name>A0A2M8TLT9_PREIN</name>
<feature type="domain" description="Bacterial sugar transferase" evidence="3">
    <location>
        <begin position="9"/>
        <end position="184"/>
    </location>
</feature>
<evidence type="ECO:0000259" key="3">
    <source>
        <dbReference type="Pfam" id="PF02397"/>
    </source>
</evidence>